<dbReference type="AlphaFoldDB" id="A0A2M7B9H2"/>
<dbReference type="EMBL" id="PEVG01000008">
    <property type="protein sequence ID" value="PIU99728.1"/>
    <property type="molecule type" value="Genomic_DNA"/>
</dbReference>
<keyword evidence="7 8" id="KW-0472">Membrane</keyword>
<evidence type="ECO:0000256" key="4">
    <source>
        <dbReference type="ARBA" id="ARBA00022519"/>
    </source>
</evidence>
<keyword evidence="3" id="KW-1003">Cell membrane</keyword>
<feature type="transmembrane region" description="Helical" evidence="8">
    <location>
        <begin position="374"/>
        <end position="395"/>
    </location>
</feature>
<dbReference type="Proteomes" id="UP000228561">
    <property type="component" value="Unassembled WGS sequence"/>
</dbReference>
<evidence type="ECO:0000313" key="11">
    <source>
        <dbReference type="Proteomes" id="UP000228561"/>
    </source>
</evidence>
<dbReference type="Pfam" id="PF00482">
    <property type="entry name" value="T2SSF"/>
    <property type="match status" value="2"/>
</dbReference>
<keyword evidence="4" id="KW-0997">Cell inner membrane</keyword>
<dbReference type="FunFam" id="1.20.81.30:FF:000001">
    <property type="entry name" value="Type II secretion system protein F"/>
    <property type="match status" value="1"/>
</dbReference>
<evidence type="ECO:0000256" key="6">
    <source>
        <dbReference type="ARBA" id="ARBA00022989"/>
    </source>
</evidence>
<dbReference type="Gene3D" id="1.20.81.30">
    <property type="entry name" value="Type II secretion system (T2SS), domain F"/>
    <property type="match status" value="2"/>
</dbReference>
<name>A0A2M7B9H2_9BACT</name>
<dbReference type="PRINTS" id="PR00812">
    <property type="entry name" value="BCTERIALGSPF"/>
</dbReference>
<accession>A0A2M7B9H2</accession>
<dbReference type="GO" id="GO:0005886">
    <property type="term" value="C:plasma membrane"/>
    <property type="evidence" value="ECO:0007669"/>
    <property type="project" value="UniProtKB-SubCell"/>
</dbReference>
<evidence type="ECO:0000256" key="3">
    <source>
        <dbReference type="ARBA" id="ARBA00022475"/>
    </source>
</evidence>
<sequence length="401" mass="44099">MLYKYEATTAEGEEKRGVIDAANRDIAIAALQRRNLIIISVKEAKEGGFFSKPLAIFNRVKPRDVVILSRQLSTLFEAKVPVLTSLKLLAGETENPALREKMSVLLDDIQGGSSISEAMSKQPDVFSKFFVNMVRSGEESGKLDEVFSYLASYLERNYELASKARSALIYPIFVLVAFFGVLVLMLTVIIPKLSVILKETGQELPIYTKAIIAVSDLLINYGIFVLIALIVGAISVWYYLRTGQGKAGFARFQLSIPYVGVLYRKLFIGRMLDNFETLLSSGVSVIRTLELTADVIDSEIFRQILTESIEAVKGGSSISESLSRYEDIPGLVVQMIRVGEETGKLAFVLKTLSRFYKKEVDTAIETLMSLIEPALIIVLGLGVGLLVAGILGPIYNITAGI</sequence>
<feature type="domain" description="Type II secretion system protein GspF" evidence="9">
    <location>
        <begin position="272"/>
        <end position="392"/>
    </location>
</feature>
<evidence type="ECO:0000259" key="9">
    <source>
        <dbReference type="Pfam" id="PF00482"/>
    </source>
</evidence>
<comment type="similarity">
    <text evidence="2">Belongs to the GSP F family.</text>
</comment>
<gene>
    <name evidence="10" type="ORF">COS58_00860</name>
</gene>
<feature type="domain" description="Type II secretion system protein GspF" evidence="9">
    <location>
        <begin position="69"/>
        <end position="191"/>
    </location>
</feature>
<keyword evidence="5 8" id="KW-0812">Transmembrane</keyword>
<comment type="caution">
    <text evidence="10">The sequence shown here is derived from an EMBL/GenBank/DDBJ whole genome shotgun (WGS) entry which is preliminary data.</text>
</comment>
<dbReference type="InterPro" id="IPR018076">
    <property type="entry name" value="T2SS_GspF_dom"/>
</dbReference>
<evidence type="ECO:0000256" key="7">
    <source>
        <dbReference type="ARBA" id="ARBA00023136"/>
    </source>
</evidence>
<reference evidence="11" key="1">
    <citation type="submission" date="2017-09" db="EMBL/GenBank/DDBJ databases">
        <title>Depth-based differentiation of microbial function through sediment-hosted aquifers and enrichment of novel symbionts in the deep terrestrial subsurface.</title>
        <authorList>
            <person name="Probst A.J."/>
            <person name="Ladd B."/>
            <person name="Jarett J.K."/>
            <person name="Geller-Mcgrath D.E."/>
            <person name="Sieber C.M.K."/>
            <person name="Emerson J.B."/>
            <person name="Anantharaman K."/>
            <person name="Thomas B.C."/>
            <person name="Malmstrom R."/>
            <person name="Stieglmeier M."/>
            <person name="Klingl A."/>
            <person name="Woyke T."/>
            <person name="Ryan C.M."/>
            <person name="Banfield J.F."/>
        </authorList>
    </citation>
    <scope>NUCLEOTIDE SEQUENCE [LARGE SCALE GENOMIC DNA]</scope>
</reference>
<organism evidence="10 11">
    <name type="scientific">Candidatus Tagabacteria bacterium CG03_land_8_20_14_0_80_41_22</name>
    <dbReference type="NCBI Taxonomy" id="1975020"/>
    <lineage>
        <taxon>Bacteria</taxon>
        <taxon>Candidatus Tagaibacteriota</taxon>
    </lineage>
</organism>
<feature type="transmembrane region" description="Helical" evidence="8">
    <location>
        <begin position="210"/>
        <end position="240"/>
    </location>
</feature>
<evidence type="ECO:0000256" key="5">
    <source>
        <dbReference type="ARBA" id="ARBA00022692"/>
    </source>
</evidence>
<dbReference type="PANTHER" id="PTHR30012">
    <property type="entry name" value="GENERAL SECRETION PATHWAY PROTEIN"/>
    <property type="match status" value="1"/>
</dbReference>
<evidence type="ECO:0000256" key="1">
    <source>
        <dbReference type="ARBA" id="ARBA00004429"/>
    </source>
</evidence>
<comment type="subcellular location">
    <subcellularLocation>
        <location evidence="1">Cell inner membrane</location>
        <topology evidence="1">Multi-pass membrane protein</topology>
    </subcellularLocation>
</comment>
<feature type="transmembrane region" description="Helical" evidence="8">
    <location>
        <begin position="168"/>
        <end position="190"/>
    </location>
</feature>
<dbReference type="InterPro" id="IPR042094">
    <property type="entry name" value="T2SS_GspF_sf"/>
</dbReference>
<dbReference type="InterPro" id="IPR003004">
    <property type="entry name" value="GspF/PilC"/>
</dbReference>
<keyword evidence="6 8" id="KW-1133">Transmembrane helix</keyword>
<dbReference type="PANTHER" id="PTHR30012:SF0">
    <property type="entry name" value="TYPE II SECRETION SYSTEM PROTEIN F-RELATED"/>
    <property type="match status" value="1"/>
</dbReference>
<evidence type="ECO:0000313" key="10">
    <source>
        <dbReference type="EMBL" id="PIU99728.1"/>
    </source>
</evidence>
<protein>
    <recommendedName>
        <fullName evidence="9">Type II secretion system protein GspF domain-containing protein</fullName>
    </recommendedName>
</protein>
<proteinExistence type="inferred from homology"/>
<evidence type="ECO:0000256" key="8">
    <source>
        <dbReference type="SAM" id="Phobius"/>
    </source>
</evidence>
<evidence type="ECO:0000256" key="2">
    <source>
        <dbReference type="ARBA" id="ARBA00005745"/>
    </source>
</evidence>